<dbReference type="Proteomes" id="UP000198878">
    <property type="component" value="Unassembled WGS sequence"/>
</dbReference>
<keyword evidence="3" id="KW-1185">Reference proteome</keyword>
<evidence type="ECO:0000259" key="1">
    <source>
        <dbReference type="Pfam" id="PF25583"/>
    </source>
</evidence>
<evidence type="ECO:0000313" key="2">
    <source>
        <dbReference type="EMBL" id="SEF37890.1"/>
    </source>
</evidence>
<protein>
    <submittedName>
        <fullName evidence="2">WYL domain-containing protein</fullName>
    </submittedName>
</protein>
<accession>A0A1H5RHY0</accession>
<dbReference type="PANTHER" id="PTHR34580:SF1">
    <property type="entry name" value="PROTEIN PAFC"/>
    <property type="match status" value="1"/>
</dbReference>
<gene>
    <name evidence="2" type="ORF">SAMN05421837_11668</name>
</gene>
<dbReference type="InterPro" id="IPR051534">
    <property type="entry name" value="CBASS_pafABC_assoc_protein"/>
</dbReference>
<dbReference type="STRING" id="218821.SAMN05421837_11668"/>
<dbReference type="Pfam" id="PF25583">
    <property type="entry name" value="WCX"/>
    <property type="match status" value="1"/>
</dbReference>
<proteinExistence type="predicted"/>
<dbReference type="AlphaFoldDB" id="A0A1H5RHY0"/>
<reference evidence="3" key="1">
    <citation type="submission" date="2016-10" db="EMBL/GenBank/DDBJ databases">
        <authorList>
            <person name="Varghese N."/>
            <person name="Submissions S."/>
        </authorList>
    </citation>
    <scope>NUCLEOTIDE SEQUENCE [LARGE SCALE GENOMIC DNA]</scope>
    <source>
        <strain evidence="3">DSM 44654</strain>
    </source>
</reference>
<evidence type="ECO:0000313" key="3">
    <source>
        <dbReference type="Proteomes" id="UP000198878"/>
    </source>
</evidence>
<organism evidence="2 3">
    <name type="scientific">Amycolatopsis pretoriensis</name>
    <dbReference type="NCBI Taxonomy" id="218821"/>
    <lineage>
        <taxon>Bacteria</taxon>
        <taxon>Bacillati</taxon>
        <taxon>Actinomycetota</taxon>
        <taxon>Actinomycetes</taxon>
        <taxon>Pseudonocardiales</taxon>
        <taxon>Pseudonocardiaceae</taxon>
        <taxon>Amycolatopsis</taxon>
    </lineage>
</organism>
<dbReference type="EMBL" id="FNUJ01000016">
    <property type="protein sequence ID" value="SEF37890.1"/>
    <property type="molecule type" value="Genomic_DNA"/>
</dbReference>
<dbReference type="InterPro" id="IPR057727">
    <property type="entry name" value="WCX_dom"/>
</dbReference>
<name>A0A1H5RHY0_9PSEU</name>
<sequence>MDPIGLVTVRERGYLLATRSGSDRTYRLSRVLSAAELAEPAERPRDVDLVRAWRERCARFLADGHLTVSVRVSPARREELLGMAVAVWAAEVAERDGWLLLEVTFQDLRHAEWALWQLCAEVEAIEPEVLREKFRDRAAAIAARYEGSG</sequence>
<dbReference type="PANTHER" id="PTHR34580">
    <property type="match status" value="1"/>
</dbReference>
<feature type="domain" description="WCX" evidence="1">
    <location>
        <begin position="66"/>
        <end position="142"/>
    </location>
</feature>
<dbReference type="PROSITE" id="PS52050">
    <property type="entry name" value="WYL"/>
    <property type="match status" value="1"/>
</dbReference>
<dbReference type="RefSeq" id="WP_425266226.1">
    <property type="nucleotide sequence ID" value="NZ_FNUJ01000016.1"/>
</dbReference>